<dbReference type="EMBL" id="NNAY01001554">
    <property type="protein sequence ID" value="OXU23618.1"/>
    <property type="molecule type" value="Genomic_DNA"/>
</dbReference>
<dbReference type="GO" id="GO:0006636">
    <property type="term" value="P:unsaturated fatty acid biosynthetic process"/>
    <property type="evidence" value="ECO:0007669"/>
    <property type="project" value="TreeGrafter"/>
</dbReference>
<sequence length="362" mass="42256">MPPNEQIHEHVLPEAVEDPLKTLDIPGFNDYYEEHKDSEFNMSAEEYNEKVINKPFLQRTDIKWGNLYFMVVLHAIALYGFLTYPYFEKKMTFVWGWFLAIVANFGVAGGVHRLWSHRAFKAKVPLKIIFILSYLTSGQYSAIWWARDHRIHHKFSETDADPVNAARGFWFSHVGWLCMKRHPEVLKKAKQLDLSDILNDPVIKFEEKHFQVLRLIFAFIIPTLVPVYFWNESWYWAILSQCFMRYAYSLNCTWGINSFAHMFGNHPYDKHIEPAENFIMTLATGGEGWHNYHHVFPADYKASELGFNYITNVNLTTCLIDLAAKIGWAYDLKEPSEKLLKAVIKNRGDGSHPISHETVKTK</sequence>
<dbReference type="GO" id="GO:0004768">
    <property type="term" value="F:stearoyl-CoA 9-desaturase activity"/>
    <property type="evidence" value="ECO:0007669"/>
    <property type="project" value="TreeGrafter"/>
</dbReference>
<dbReference type="Proteomes" id="UP000215335">
    <property type="component" value="Unassembled WGS sequence"/>
</dbReference>
<evidence type="ECO:0000256" key="13">
    <source>
        <dbReference type="SAM" id="Phobius"/>
    </source>
</evidence>
<proteinExistence type="inferred from homology"/>
<evidence type="ECO:0000256" key="9">
    <source>
        <dbReference type="ARBA" id="ARBA00023098"/>
    </source>
</evidence>
<evidence type="ECO:0000256" key="5">
    <source>
        <dbReference type="ARBA" id="ARBA00022832"/>
    </source>
</evidence>
<comment type="caution">
    <text evidence="15">The sequence shown here is derived from an EMBL/GenBank/DDBJ whole genome shotgun (WGS) entry which is preliminary data.</text>
</comment>
<dbReference type="GO" id="GO:0005789">
    <property type="term" value="C:endoplasmic reticulum membrane"/>
    <property type="evidence" value="ECO:0007669"/>
    <property type="project" value="TreeGrafter"/>
</dbReference>
<keyword evidence="11 12" id="KW-0275">Fatty acid biosynthesis</keyword>
<evidence type="ECO:0000256" key="11">
    <source>
        <dbReference type="ARBA" id="ARBA00023160"/>
    </source>
</evidence>
<feature type="transmembrane region" description="Helical" evidence="13">
    <location>
        <begin position="212"/>
        <end position="230"/>
    </location>
</feature>
<evidence type="ECO:0000256" key="2">
    <source>
        <dbReference type="ARBA" id="ARBA00009295"/>
    </source>
</evidence>
<gene>
    <name evidence="15" type="ORF">TSAR_012733</name>
</gene>
<organism evidence="15 16">
    <name type="scientific">Trichomalopsis sarcophagae</name>
    <dbReference type="NCBI Taxonomy" id="543379"/>
    <lineage>
        <taxon>Eukaryota</taxon>
        <taxon>Metazoa</taxon>
        <taxon>Ecdysozoa</taxon>
        <taxon>Arthropoda</taxon>
        <taxon>Hexapoda</taxon>
        <taxon>Insecta</taxon>
        <taxon>Pterygota</taxon>
        <taxon>Neoptera</taxon>
        <taxon>Endopterygota</taxon>
        <taxon>Hymenoptera</taxon>
        <taxon>Apocrita</taxon>
        <taxon>Proctotrupomorpha</taxon>
        <taxon>Chalcidoidea</taxon>
        <taxon>Pteromalidae</taxon>
        <taxon>Pteromalinae</taxon>
        <taxon>Trichomalopsis</taxon>
    </lineage>
</organism>
<evidence type="ECO:0000256" key="12">
    <source>
        <dbReference type="RuleBase" id="RU000581"/>
    </source>
</evidence>
<reference evidence="15 16" key="1">
    <citation type="journal article" date="2017" name="Curr. Biol.">
        <title>The Evolution of Venom by Co-option of Single-Copy Genes.</title>
        <authorList>
            <person name="Martinson E.O."/>
            <person name="Mrinalini"/>
            <person name="Kelkar Y.D."/>
            <person name="Chang C.H."/>
            <person name="Werren J.H."/>
        </authorList>
    </citation>
    <scope>NUCLEOTIDE SEQUENCE [LARGE SCALE GENOMIC DNA]</scope>
    <source>
        <strain evidence="15 16">Alberta</strain>
        <tissue evidence="15">Whole body</tissue>
    </source>
</reference>
<evidence type="ECO:0000256" key="6">
    <source>
        <dbReference type="ARBA" id="ARBA00022989"/>
    </source>
</evidence>
<dbReference type="PANTHER" id="PTHR11351:SF21">
    <property type="entry name" value="GH07782P"/>
    <property type="match status" value="1"/>
</dbReference>
<dbReference type="AlphaFoldDB" id="A0A232EZM8"/>
<dbReference type="InterPro" id="IPR005804">
    <property type="entry name" value="FA_desaturase_dom"/>
</dbReference>
<keyword evidence="10 13" id="KW-0472">Membrane</keyword>
<feature type="transmembrane region" description="Helical" evidence="13">
    <location>
        <begin position="67"/>
        <end position="87"/>
    </location>
</feature>
<dbReference type="STRING" id="543379.A0A232EZM8"/>
<comment type="domain">
    <text evidence="12">The histidine box domains are involved in binding the catalytic metal ions.</text>
</comment>
<comment type="similarity">
    <text evidence="2 12">Belongs to the fatty acid desaturase type 1 family.</text>
</comment>
<keyword evidence="6 13" id="KW-1133">Transmembrane helix</keyword>
<keyword evidence="3 12" id="KW-0444">Lipid biosynthesis</keyword>
<evidence type="ECO:0000259" key="14">
    <source>
        <dbReference type="Pfam" id="PF00487"/>
    </source>
</evidence>
<accession>A0A232EZM8</accession>
<keyword evidence="5" id="KW-0276">Fatty acid metabolism</keyword>
<keyword evidence="16" id="KW-1185">Reference proteome</keyword>
<evidence type="ECO:0000256" key="8">
    <source>
        <dbReference type="ARBA" id="ARBA00023004"/>
    </source>
</evidence>
<evidence type="ECO:0000313" key="16">
    <source>
        <dbReference type="Proteomes" id="UP000215335"/>
    </source>
</evidence>
<comment type="subcellular location">
    <subcellularLocation>
        <location evidence="1">Membrane</location>
        <topology evidence="1">Multi-pass membrane protein</topology>
    </subcellularLocation>
</comment>
<keyword evidence="8" id="KW-0408">Iron</keyword>
<evidence type="ECO:0000256" key="7">
    <source>
        <dbReference type="ARBA" id="ARBA00023002"/>
    </source>
</evidence>
<dbReference type="GO" id="GO:0005506">
    <property type="term" value="F:iron ion binding"/>
    <property type="evidence" value="ECO:0007669"/>
    <property type="project" value="TreeGrafter"/>
</dbReference>
<evidence type="ECO:0000256" key="1">
    <source>
        <dbReference type="ARBA" id="ARBA00004141"/>
    </source>
</evidence>
<dbReference type="PRINTS" id="PR00075">
    <property type="entry name" value="FACDDSATRASE"/>
</dbReference>
<dbReference type="OrthoDB" id="10260134at2759"/>
<dbReference type="Pfam" id="PF00487">
    <property type="entry name" value="FA_desaturase"/>
    <property type="match status" value="1"/>
</dbReference>
<comment type="cofactor">
    <cofactor evidence="12">
        <name>Fe(2+)</name>
        <dbReference type="ChEBI" id="CHEBI:29033"/>
    </cofactor>
</comment>
<feature type="transmembrane region" description="Helical" evidence="13">
    <location>
        <begin position="93"/>
        <end position="112"/>
    </location>
</feature>
<dbReference type="CDD" id="cd03505">
    <property type="entry name" value="Delta9-FADS-like"/>
    <property type="match status" value="1"/>
</dbReference>
<keyword evidence="7 12" id="KW-0560">Oxidoreductase</keyword>
<name>A0A232EZM8_9HYME</name>
<keyword evidence="9" id="KW-0443">Lipid metabolism</keyword>
<evidence type="ECO:0000313" key="15">
    <source>
        <dbReference type="EMBL" id="OXU23618.1"/>
    </source>
</evidence>
<evidence type="ECO:0000256" key="3">
    <source>
        <dbReference type="ARBA" id="ARBA00022516"/>
    </source>
</evidence>
<keyword evidence="4 12" id="KW-0812">Transmembrane</keyword>
<feature type="domain" description="Fatty acid desaturase" evidence="14">
    <location>
        <begin position="94"/>
        <end position="298"/>
    </location>
</feature>
<evidence type="ECO:0000256" key="4">
    <source>
        <dbReference type="ARBA" id="ARBA00022692"/>
    </source>
</evidence>
<feature type="transmembrane region" description="Helical" evidence="13">
    <location>
        <begin position="124"/>
        <end position="146"/>
    </location>
</feature>
<dbReference type="InterPro" id="IPR015876">
    <property type="entry name" value="Acyl-CoA_DS"/>
</dbReference>
<dbReference type="PANTHER" id="PTHR11351">
    <property type="entry name" value="ACYL-COA DESATURASE"/>
    <property type="match status" value="1"/>
</dbReference>
<evidence type="ECO:0000256" key="10">
    <source>
        <dbReference type="ARBA" id="ARBA00023136"/>
    </source>
</evidence>
<protein>
    <recommendedName>
        <fullName evidence="14">Fatty acid desaturase domain-containing protein</fullName>
    </recommendedName>
</protein>